<dbReference type="Pfam" id="PF01408">
    <property type="entry name" value="GFO_IDH_MocA"/>
    <property type="match status" value="1"/>
</dbReference>
<dbReference type="AlphaFoldDB" id="A0A382Q658"/>
<dbReference type="InterPro" id="IPR000683">
    <property type="entry name" value="Gfo/Idh/MocA-like_OxRdtase_N"/>
</dbReference>
<evidence type="ECO:0000259" key="1">
    <source>
        <dbReference type="Pfam" id="PF01408"/>
    </source>
</evidence>
<organism evidence="2">
    <name type="scientific">marine metagenome</name>
    <dbReference type="NCBI Taxonomy" id="408172"/>
    <lineage>
        <taxon>unclassified sequences</taxon>
        <taxon>metagenomes</taxon>
        <taxon>ecological metagenomes</taxon>
    </lineage>
</organism>
<name>A0A382Q658_9ZZZZ</name>
<protein>
    <recommendedName>
        <fullName evidence="1">Gfo/Idh/MocA-like oxidoreductase N-terminal domain-containing protein</fullName>
    </recommendedName>
</protein>
<feature type="non-terminal residue" evidence="2">
    <location>
        <position position="106"/>
    </location>
</feature>
<dbReference type="GO" id="GO:0000166">
    <property type="term" value="F:nucleotide binding"/>
    <property type="evidence" value="ECO:0007669"/>
    <property type="project" value="InterPro"/>
</dbReference>
<dbReference type="SUPFAM" id="SSF51735">
    <property type="entry name" value="NAD(P)-binding Rossmann-fold domains"/>
    <property type="match status" value="1"/>
</dbReference>
<evidence type="ECO:0000313" key="2">
    <source>
        <dbReference type="EMBL" id="SVC81084.1"/>
    </source>
</evidence>
<gene>
    <name evidence="2" type="ORF">METZ01_LOCUS333938</name>
</gene>
<proteinExistence type="predicted"/>
<sequence>MGGYAAHHRSAVAGAVEGGRAEYIAQVAPPSDHEPFADELQALRDAGTAICNSLRELLAARRTELDLVCVPTGIPLHRPMTVTILEAGCNVLVEKPAAGCIQDVDA</sequence>
<accession>A0A382Q658</accession>
<dbReference type="EMBL" id="UINC01112267">
    <property type="protein sequence ID" value="SVC81084.1"/>
    <property type="molecule type" value="Genomic_DNA"/>
</dbReference>
<feature type="domain" description="Gfo/Idh/MocA-like oxidoreductase N-terminal" evidence="1">
    <location>
        <begin position="42"/>
        <end position="103"/>
    </location>
</feature>
<reference evidence="2" key="1">
    <citation type="submission" date="2018-05" db="EMBL/GenBank/DDBJ databases">
        <authorList>
            <person name="Lanie J.A."/>
            <person name="Ng W.-L."/>
            <person name="Kazmierczak K.M."/>
            <person name="Andrzejewski T.M."/>
            <person name="Davidsen T.M."/>
            <person name="Wayne K.J."/>
            <person name="Tettelin H."/>
            <person name="Glass J.I."/>
            <person name="Rusch D."/>
            <person name="Podicherti R."/>
            <person name="Tsui H.-C.T."/>
            <person name="Winkler M.E."/>
        </authorList>
    </citation>
    <scope>NUCLEOTIDE SEQUENCE</scope>
</reference>
<dbReference type="Gene3D" id="3.40.50.720">
    <property type="entry name" value="NAD(P)-binding Rossmann-like Domain"/>
    <property type="match status" value="1"/>
</dbReference>
<dbReference type="InterPro" id="IPR036291">
    <property type="entry name" value="NAD(P)-bd_dom_sf"/>
</dbReference>